<dbReference type="PROSITE" id="PS00211">
    <property type="entry name" value="ABC_TRANSPORTER_1"/>
    <property type="match status" value="1"/>
</dbReference>
<feature type="transmembrane region" description="Helical" evidence="9">
    <location>
        <begin position="1128"/>
        <end position="1152"/>
    </location>
</feature>
<dbReference type="InterPro" id="IPR003439">
    <property type="entry name" value="ABC_transporter-like_ATP-bd"/>
</dbReference>
<keyword evidence="2" id="KW-0813">Transport</keyword>
<evidence type="ECO:0000256" key="2">
    <source>
        <dbReference type="ARBA" id="ARBA00022448"/>
    </source>
</evidence>
<dbReference type="FunFam" id="3.40.50.300:FF:006099">
    <property type="entry name" value="Uncharacterized protein"/>
    <property type="match status" value="1"/>
</dbReference>
<keyword evidence="7 9" id="KW-0472">Membrane</keyword>
<feature type="transmembrane region" description="Helical" evidence="9">
    <location>
        <begin position="500"/>
        <end position="521"/>
    </location>
</feature>
<dbReference type="EMBL" id="ML986526">
    <property type="protein sequence ID" value="KAF2272145.1"/>
    <property type="molecule type" value="Genomic_DNA"/>
</dbReference>
<dbReference type="InterPro" id="IPR017871">
    <property type="entry name" value="ABC_transporter-like_CS"/>
</dbReference>
<dbReference type="GO" id="GO:0005524">
    <property type="term" value="F:ATP binding"/>
    <property type="evidence" value="ECO:0007669"/>
    <property type="project" value="UniProtKB-KW"/>
</dbReference>
<evidence type="ECO:0000256" key="7">
    <source>
        <dbReference type="ARBA" id="ARBA00023136"/>
    </source>
</evidence>
<evidence type="ECO:0000256" key="3">
    <source>
        <dbReference type="ARBA" id="ARBA00022692"/>
    </source>
</evidence>
<feature type="compositionally biased region" description="Polar residues" evidence="8">
    <location>
        <begin position="1331"/>
        <end position="1340"/>
    </location>
</feature>
<evidence type="ECO:0000256" key="5">
    <source>
        <dbReference type="ARBA" id="ARBA00022840"/>
    </source>
</evidence>
<feature type="compositionally biased region" description="Polar residues" evidence="8">
    <location>
        <begin position="41"/>
        <end position="50"/>
    </location>
</feature>
<accession>A0A6A6J6X1</accession>
<feature type="domain" description="ABC transporter" evidence="10">
    <location>
        <begin position="713"/>
        <end position="963"/>
    </location>
</feature>
<dbReference type="OrthoDB" id="66620at2759"/>
<keyword evidence="6 9" id="KW-1133">Transmembrane helix</keyword>
<proteinExistence type="predicted"/>
<dbReference type="Pfam" id="PF01061">
    <property type="entry name" value="ABC2_membrane"/>
    <property type="match status" value="2"/>
</dbReference>
<feature type="transmembrane region" description="Helical" evidence="9">
    <location>
        <begin position="1087"/>
        <end position="1107"/>
    </location>
</feature>
<feature type="transmembrane region" description="Helical" evidence="9">
    <location>
        <begin position="648"/>
        <end position="673"/>
    </location>
</feature>
<dbReference type="Gene3D" id="3.40.50.300">
    <property type="entry name" value="P-loop containing nucleotide triphosphate hydrolases"/>
    <property type="match status" value="2"/>
</dbReference>
<feature type="transmembrane region" description="Helical" evidence="9">
    <location>
        <begin position="533"/>
        <end position="556"/>
    </location>
</feature>
<feature type="region of interest" description="Disordered" evidence="8">
    <location>
        <begin position="1"/>
        <end position="50"/>
    </location>
</feature>
<name>A0A6A6J6X1_WESOR</name>
<evidence type="ECO:0000256" key="1">
    <source>
        <dbReference type="ARBA" id="ARBA00004141"/>
    </source>
</evidence>
<evidence type="ECO:0000313" key="11">
    <source>
        <dbReference type="EMBL" id="KAF2272145.1"/>
    </source>
</evidence>
<gene>
    <name evidence="11" type="ORF">EI97DRAFT_426984</name>
</gene>
<keyword evidence="5" id="KW-0067">ATP-binding</keyword>
<feature type="transmembrane region" description="Helical" evidence="9">
    <location>
        <begin position="1055"/>
        <end position="1075"/>
    </location>
</feature>
<feature type="domain" description="ABC transporter" evidence="10">
    <location>
        <begin position="63"/>
        <end position="327"/>
    </location>
</feature>
<feature type="transmembrane region" description="Helical" evidence="9">
    <location>
        <begin position="562"/>
        <end position="583"/>
    </location>
</feature>
<keyword evidence="12" id="KW-1185">Reference proteome</keyword>
<keyword evidence="3 9" id="KW-0812">Transmembrane</keyword>
<dbReference type="GeneID" id="54550383"/>
<protein>
    <submittedName>
        <fullName evidence="11">ABC transporter-like protein</fullName>
    </submittedName>
</protein>
<dbReference type="InterPro" id="IPR043926">
    <property type="entry name" value="ABCG_dom"/>
</dbReference>
<dbReference type="InterPro" id="IPR027417">
    <property type="entry name" value="P-loop_NTPase"/>
</dbReference>
<organism evidence="11 12">
    <name type="scientific">Westerdykella ornata</name>
    <dbReference type="NCBI Taxonomy" id="318751"/>
    <lineage>
        <taxon>Eukaryota</taxon>
        <taxon>Fungi</taxon>
        <taxon>Dikarya</taxon>
        <taxon>Ascomycota</taxon>
        <taxon>Pezizomycotina</taxon>
        <taxon>Dothideomycetes</taxon>
        <taxon>Pleosporomycetidae</taxon>
        <taxon>Pleosporales</taxon>
        <taxon>Sporormiaceae</taxon>
        <taxon>Westerdykella</taxon>
    </lineage>
</organism>
<dbReference type="GO" id="GO:0016887">
    <property type="term" value="F:ATP hydrolysis activity"/>
    <property type="evidence" value="ECO:0007669"/>
    <property type="project" value="InterPro"/>
</dbReference>
<feature type="region of interest" description="Disordered" evidence="8">
    <location>
        <begin position="1318"/>
        <end position="1340"/>
    </location>
</feature>
<feature type="transmembrane region" description="Helical" evidence="9">
    <location>
        <begin position="1202"/>
        <end position="1222"/>
    </location>
</feature>
<dbReference type="PANTHER" id="PTHR48041:SF119">
    <property type="entry name" value="ROA1P"/>
    <property type="match status" value="1"/>
</dbReference>
<feature type="transmembrane region" description="Helical" evidence="9">
    <location>
        <begin position="1282"/>
        <end position="1302"/>
    </location>
</feature>
<evidence type="ECO:0000256" key="9">
    <source>
        <dbReference type="SAM" id="Phobius"/>
    </source>
</evidence>
<sequence>MITPGPPTSSSTRPDPLDQEKDSLPGPPTVPHSTEPVGLTNVATHGSQRNNSISLREVEPVSVRLDHLTVTVDESPGLLSRLKSYWGHKNATGQATVSHVKTILDDISGEMRSGTLTAIIGGSGSGKTSLLNQMSGRMHGNRLSFSGRTLFNGSEDAARVRSAYVIQQDILLPTLTIRETLRYAADLRLPASIGKKERRQLVEEVIVELGLKEAADTRIGNSEHRGCSGGEKRRTSIGVQLLSNPSLLWLDEPTTGLDSTSAYQVIRTLRSLARKGRTIIVTIHQPRSEIWDLFDNVILMTKGSPAYVGSAKECLPYFAKLGHELPPFVNPAEFLIDIVSVDNRDPEAERIAQARVDHIKSAWREHVSQLVCTPPVAEPKLVPKSPTRRIRTTHASLSQQIRVLSARTWIVTIRDPMGMFGSLIEAIAMSVITGWIFLQVDGSLSGIRSRQGALYTAAALQGYLILLYETYRLTIDIQLFDEESRQGIVGVPAFLISRRLARLLIEDIPVPLIFSLIFYFMTGFRTDGNEFMTFFSVILLEHYIAVCFATTCVAISRHFAEASLVANLAYTLQSMACGYFIQANTIPIYVRWTKWIAYVFYAFGALCANEFTGHFYDCPLEGGASNPACKEYTGQFILASLGLPDNWIWRPILALLGFAIAFYLGAAVILRYWKAEIGMARARPSNSDDSAGKEVLLARSSEEVRTISVGLDAYSLDIDKRSWKTRTTKSILKPLTAEFEPGAINVIMGPSGSGKTSLLNSIAGRLKDDVTTRYRKQGRVTFNGLTPSDDVVHAIVSFVEQDDDALLASLTVRETLRFAAGLRLPKWMSKSQKIQKAEEVLLKMGLKDCADNLIGNDLIKGISGGEKRRVTIAVQILTEPRILLLDEPLSGLDAFTALSIMDVLRGLASEGRTLIVTIHQPRSDLFRHFGNILLLARGGYPVYAGPAQGMLPHFAAQGYHCSKSTNPADFALDVITVDLQDETREAASRAKVDSLIAAWTPSNATTTTTTTNTHTTITTPAQLGSLARTPAPLSLALPLLLHRATKNLLRQPNLMAARIGQVIGLGIVLALFFAPLKNDYFSVQNRLGFLVEIAPLYFVGMLNNIAVYPAERDVFLCDHSDRVYTVSAFFLTYTALEVPFEIVTALLFAVLAVLACGLERSAEIFFLIAFNAWCIVNCGESLGIMFNSLVEHTGFSMNVMSVFLSVAQIMGGVISLSIPPFLQAFNHLSPIKYAIGNMAPYTLRSQHFTCEDWQRLPNGNCPIETGEQVLELYKLNYKHPEMNVMALGICAIVYRVLAYLVLKFKMERWWRKGWRWRRGKGKGGKKKEVGTVSQVSERGA</sequence>
<dbReference type="InterPro" id="IPR013525">
    <property type="entry name" value="ABC2_TM"/>
</dbReference>
<dbReference type="SUPFAM" id="SSF52540">
    <property type="entry name" value="P-loop containing nucleoside triphosphate hydrolases"/>
    <property type="match status" value="2"/>
</dbReference>
<dbReference type="InterPro" id="IPR003593">
    <property type="entry name" value="AAA+_ATPase"/>
</dbReference>
<dbReference type="InterPro" id="IPR050352">
    <property type="entry name" value="ABCG_transporters"/>
</dbReference>
<reference evidence="11" key="1">
    <citation type="journal article" date="2020" name="Stud. Mycol.">
        <title>101 Dothideomycetes genomes: a test case for predicting lifestyles and emergence of pathogens.</title>
        <authorList>
            <person name="Haridas S."/>
            <person name="Albert R."/>
            <person name="Binder M."/>
            <person name="Bloem J."/>
            <person name="Labutti K."/>
            <person name="Salamov A."/>
            <person name="Andreopoulos B."/>
            <person name="Baker S."/>
            <person name="Barry K."/>
            <person name="Bills G."/>
            <person name="Bluhm B."/>
            <person name="Cannon C."/>
            <person name="Castanera R."/>
            <person name="Culley D."/>
            <person name="Daum C."/>
            <person name="Ezra D."/>
            <person name="Gonzalez J."/>
            <person name="Henrissat B."/>
            <person name="Kuo A."/>
            <person name="Liang C."/>
            <person name="Lipzen A."/>
            <person name="Lutzoni F."/>
            <person name="Magnuson J."/>
            <person name="Mondo S."/>
            <person name="Nolan M."/>
            <person name="Ohm R."/>
            <person name="Pangilinan J."/>
            <person name="Park H.-J."/>
            <person name="Ramirez L."/>
            <person name="Alfaro M."/>
            <person name="Sun H."/>
            <person name="Tritt A."/>
            <person name="Yoshinaga Y."/>
            <person name="Zwiers L.-H."/>
            <person name="Turgeon B."/>
            <person name="Goodwin S."/>
            <person name="Spatafora J."/>
            <person name="Crous P."/>
            <person name="Grigoriev I."/>
        </authorList>
    </citation>
    <scope>NUCLEOTIDE SEQUENCE</scope>
    <source>
        <strain evidence="11">CBS 379.55</strain>
    </source>
</reference>
<dbReference type="Proteomes" id="UP000800097">
    <property type="component" value="Unassembled WGS sequence"/>
</dbReference>
<dbReference type="SMART" id="SM00382">
    <property type="entry name" value="AAA"/>
    <property type="match status" value="2"/>
</dbReference>
<dbReference type="GO" id="GO:0016020">
    <property type="term" value="C:membrane"/>
    <property type="evidence" value="ECO:0007669"/>
    <property type="project" value="UniProtKB-SubCell"/>
</dbReference>
<dbReference type="Pfam" id="PF19055">
    <property type="entry name" value="ABC2_membrane_7"/>
    <property type="match status" value="2"/>
</dbReference>
<dbReference type="RefSeq" id="XP_033649684.1">
    <property type="nucleotide sequence ID" value="XM_033797208.1"/>
</dbReference>
<feature type="transmembrane region" description="Helical" evidence="9">
    <location>
        <begin position="595"/>
        <end position="616"/>
    </location>
</feature>
<evidence type="ECO:0000259" key="10">
    <source>
        <dbReference type="PROSITE" id="PS50893"/>
    </source>
</evidence>
<evidence type="ECO:0000256" key="6">
    <source>
        <dbReference type="ARBA" id="ARBA00022989"/>
    </source>
</evidence>
<dbReference type="PROSITE" id="PS50893">
    <property type="entry name" value="ABC_TRANSPORTER_2"/>
    <property type="match status" value="2"/>
</dbReference>
<evidence type="ECO:0000256" key="4">
    <source>
        <dbReference type="ARBA" id="ARBA00022741"/>
    </source>
</evidence>
<comment type="subcellular location">
    <subcellularLocation>
        <location evidence="1">Membrane</location>
        <topology evidence="1">Multi-pass membrane protein</topology>
    </subcellularLocation>
</comment>
<keyword evidence="4" id="KW-0547">Nucleotide-binding</keyword>
<dbReference type="PANTHER" id="PTHR48041">
    <property type="entry name" value="ABC TRANSPORTER G FAMILY MEMBER 28"/>
    <property type="match status" value="1"/>
</dbReference>
<dbReference type="FunFam" id="3.40.50.300:FF:001433">
    <property type="entry name" value="ABC transporter, putative"/>
    <property type="match status" value="1"/>
</dbReference>
<evidence type="ECO:0000256" key="8">
    <source>
        <dbReference type="SAM" id="MobiDB-lite"/>
    </source>
</evidence>
<evidence type="ECO:0000313" key="12">
    <source>
        <dbReference type="Proteomes" id="UP000800097"/>
    </source>
</evidence>
<feature type="transmembrane region" description="Helical" evidence="9">
    <location>
        <begin position="1164"/>
        <end position="1190"/>
    </location>
</feature>
<dbReference type="Pfam" id="PF00005">
    <property type="entry name" value="ABC_tran"/>
    <property type="match status" value="2"/>
</dbReference>
<dbReference type="GO" id="GO:0140359">
    <property type="term" value="F:ABC-type transporter activity"/>
    <property type="evidence" value="ECO:0007669"/>
    <property type="project" value="InterPro"/>
</dbReference>